<feature type="non-terminal residue" evidence="3">
    <location>
        <position position="174"/>
    </location>
</feature>
<dbReference type="Gene3D" id="3.30.420.10">
    <property type="entry name" value="Ribonuclease H-like superfamily/Ribonuclease H"/>
    <property type="match status" value="1"/>
</dbReference>
<dbReference type="InterPro" id="IPR036397">
    <property type="entry name" value="RNaseH_sf"/>
</dbReference>
<accession>A0ABW2I5X5</accession>
<reference evidence="4" key="1">
    <citation type="journal article" date="2019" name="Int. J. Syst. Evol. Microbiol.">
        <title>The Global Catalogue of Microorganisms (GCM) 10K type strain sequencing project: providing services to taxonomists for standard genome sequencing and annotation.</title>
        <authorList>
            <consortium name="The Broad Institute Genomics Platform"/>
            <consortium name="The Broad Institute Genome Sequencing Center for Infectious Disease"/>
            <person name="Wu L."/>
            <person name="Ma J."/>
        </authorList>
    </citation>
    <scope>NUCLEOTIDE SEQUENCE [LARGE SCALE GENOMIC DNA]</scope>
    <source>
        <strain evidence="4">XZYJT-10</strain>
    </source>
</reference>
<dbReference type="SUPFAM" id="SSF53098">
    <property type="entry name" value="Ribonuclease H-like"/>
    <property type="match status" value="1"/>
</dbReference>
<protein>
    <submittedName>
        <fullName evidence="3">DDE-type integrase/transposase/recombinase</fullName>
    </submittedName>
</protein>
<dbReference type="Proteomes" id="UP001596548">
    <property type="component" value="Unassembled WGS sequence"/>
</dbReference>
<evidence type="ECO:0000256" key="1">
    <source>
        <dbReference type="SAM" id="MobiDB-lite"/>
    </source>
</evidence>
<dbReference type="InterPro" id="IPR001584">
    <property type="entry name" value="Integrase_cat-core"/>
</dbReference>
<comment type="caution">
    <text evidence="3">The sequence shown here is derived from an EMBL/GenBank/DDBJ whole genome shotgun (WGS) entry which is preliminary data.</text>
</comment>
<evidence type="ECO:0000313" key="3">
    <source>
        <dbReference type="EMBL" id="MFC7280280.1"/>
    </source>
</evidence>
<sequence>MALKKENPGRTAAQVRRILRAQLGWAPGERTLQRRFADLAAVDPTLLGGTPAAVFGRFEADRPNELWTGDALHGPRIGGRKTYLFAFLDDHSRAIVGHRFGFAEDTVRLAAALRPALACRGVPEGIYVDNGWPCQGSCVSRGCAKIDRLENRSDGTRRDTGHRCGPSRRGGGPA</sequence>
<name>A0ABW2I5X5_9ACTN</name>
<organism evidence="3 4">
    <name type="scientific">Paractinoplanes rhizophilus</name>
    <dbReference type="NCBI Taxonomy" id="1416877"/>
    <lineage>
        <taxon>Bacteria</taxon>
        <taxon>Bacillati</taxon>
        <taxon>Actinomycetota</taxon>
        <taxon>Actinomycetes</taxon>
        <taxon>Micromonosporales</taxon>
        <taxon>Micromonosporaceae</taxon>
        <taxon>Paractinoplanes</taxon>
    </lineage>
</organism>
<proteinExistence type="predicted"/>
<feature type="region of interest" description="Disordered" evidence="1">
    <location>
        <begin position="154"/>
        <end position="174"/>
    </location>
</feature>
<dbReference type="InterPro" id="IPR012337">
    <property type="entry name" value="RNaseH-like_sf"/>
</dbReference>
<feature type="domain" description="Integrase catalytic" evidence="2">
    <location>
        <begin position="59"/>
        <end position="131"/>
    </location>
</feature>
<dbReference type="PANTHER" id="PTHR35004:SF6">
    <property type="entry name" value="TRANSPOSASE"/>
    <property type="match status" value="1"/>
</dbReference>
<dbReference type="Pfam" id="PF00665">
    <property type="entry name" value="rve"/>
    <property type="match status" value="1"/>
</dbReference>
<gene>
    <name evidence="3" type="ORF">ACFQS1_40555</name>
</gene>
<dbReference type="PROSITE" id="PS50994">
    <property type="entry name" value="INTEGRASE"/>
    <property type="match status" value="1"/>
</dbReference>
<keyword evidence="4" id="KW-1185">Reference proteome</keyword>
<dbReference type="EMBL" id="JBHTBJ010000134">
    <property type="protein sequence ID" value="MFC7280280.1"/>
    <property type="molecule type" value="Genomic_DNA"/>
</dbReference>
<dbReference type="PANTHER" id="PTHR35004">
    <property type="entry name" value="TRANSPOSASE RV3428C-RELATED"/>
    <property type="match status" value="1"/>
</dbReference>
<evidence type="ECO:0000259" key="2">
    <source>
        <dbReference type="PROSITE" id="PS50994"/>
    </source>
</evidence>
<dbReference type="RefSeq" id="WP_378978416.1">
    <property type="nucleotide sequence ID" value="NZ_JBHTBJ010000134.1"/>
</dbReference>
<evidence type="ECO:0000313" key="4">
    <source>
        <dbReference type="Proteomes" id="UP001596548"/>
    </source>
</evidence>